<dbReference type="Proteomes" id="UP000324629">
    <property type="component" value="Unassembled WGS sequence"/>
</dbReference>
<dbReference type="EMBL" id="QNGE01006296">
    <property type="protein sequence ID" value="KAA3671515.1"/>
    <property type="molecule type" value="Genomic_DNA"/>
</dbReference>
<accession>A0A5J4N7J0</accession>
<protein>
    <recommendedName>
        <fullName evidence="1">Helix-turn-helix domain-containing protein</fullName>
    </recommendedName>
</protein>
<feature type="domain" description="Helix-turn-helix" evidence="1">
    <location>
        <begin position="197"/>
        <end position="257"/>
    </location>
</feature>
<evidence type="ECO:0000259" key="1">
    <source>
        <dbReference type="Pfam" id="PF26215"/>
    </source>
</evidence>
<comment type="caution">
    <text evidence="2">The sequence shown here is derived from an EMBL/GenBank/DDBJ whole genome shotgun (WGS) entry which is preliminary data.</text>
</comment>
<evidence type="ECO:0000313" key="2">
    <source>
        <dbReference type="EMBL" id="KAA3671515.1"/>
    </source>
</evidence>
<gene>
    <name evidence="2" type="ORF">DEA37_0001512</name>
</gene>
<dbReference type="PANTHER" id="PTHR21301:SF10">
    <property type="entry name" value="REVERSE TRANSCRIPTASE DOMAIN-CONTAINING PROTEIN"/>
    <property type="match status" value="1"/>
</dbReference>
<organism evidence="2 3">
    <name type="scientific">Paragonimus westermani</name>
    <dbReference type="NCBI Taxonomy" id="34504"/>
    <lineage>
        <taxon>Eukaryota</taxon>
        <taxon>Metazoa</taxon>
        <taxon>Spiralia</taxon>
        <taxon>Lophotrochozoa</taxon>
        <taxon>Platyhelminthes</taxon>
        <taxon>Trematoda</taxon>
        <taxon>Digenea</taxon>
        <taxon>Plagiorchiida</taxon>
        <taxon>Troglotremata</taxon>
        <taxon>Troglotrematidae</taxon>
        <taxon>Paragonimus</taxon>
    </lineage>
</organism>
<sequence>MLSPKSNRSSRFYGLPTVYKTEIPIRPIVDYTTSPTYKLAKFISRIIKPLQNKLVSNVEDFDFVDKLGHVTLCCDETFLSFDVTTLYTSVPVKHSTDVVKQLLESDDSLGARTNLSPSEILSGLELCLHSTLFTINKKLYRQTDGVAFLNSKCNGIVFTLETETDERSLNFLDCLVKVDEQQRFQVSVYRKPTQSGRYLNFNSSHPIGVKRAVIKSLVNTANKICTTQLSRTTEISHIKEMLAANHYPNAFIENTIKRMSTKEETKKTRTFKSTVQISYREQTSEKIRSALWTVFRLDDTLQRLVTLPKDPISMGDQTDCVYEIKCGDCNASYIGETSRQLKRLEKDSAIALHALAENHNVGIDQARVIHKGLASYAERCCAEALTIYTQHACVNRNDSKPLSAVWRGWINSTRHGRVLSTSVSPPLNPGPLKVTVKGKTDICTSEKSQHLQHIAHFTSDIRNVSGAHENLADTLPRLDVNVMDNLSSKNFAEIARFRKEQQSFPASTTVSVLVRIQPIPLIAAFLLLHLDR</sequence>
<reference evidence="2 3" key="1">
    <citation type="journal article" date="2019" name="Gigascience">
        <title>Whole-genome sequence of the oriental lung fluke Paragonimus westermani.</title>
        <authorList>
            <person name="Oey H."/>
            <person name="Zakrzewski M."/>
            <person name="Narain K."/>
            <person name="Devi K.R."/>
            <person name="Agatsuma T."/>
            <person name="Nawaratna S."/>
            <person name="Gobert G.N."/>
            <person name="Jones M.K."/>
            <person name="Ragan M.A."/>
            <person name="McManus D.P."/>
            <person name="Krause L."/>
        </authorList>
    </citation>
    <scope>NUCLEOTIDE SEQUENCE [LARGE SCALE GENOMIC DNA]</scope>
    <source>
        <strain evidence="2 3">IND2009</strain>
    </source>
</reference>
<dbReference type="InterPro" id="IPR058912">
    <property type="entry name" value="HTH_animal"/>
</dbReference>
<evidence type="ECO:0000313" key="3">
    <source>
        <dbReference type="Proteomes" id="UP000324629"/>
    </source>
</evidence>
<dbReference type="AlphaFoldDB" id="A0A5J4N7J0"/>
<keyword evidence="3" id="KW-1185">Reference proteome</keyword>
<name>A0A5J4N7J0_9TREM</name>
<dbReference type="Pfam" id="PF26215">
    <property type="entry name" value="HTH_animal"/>
    <property type="match status" value="1"/>
</dbReference>
<proteinExistence type="predicted"/>
<dbReference type="PANTHER" id="PTHR21301">
    <property type="entry name" value="REVERSE TRANSCRIPTASE"/>
    <property type="match status" value="1"/>
</dbReference>